<feature type="compositionally biased region" description="Low complexity" evidence="1">
    <location>
        <begin position="59"/>
        <end position="69"/>
    </location>
</feature>
<evidence type="ECO:0000313" key="3">
    <source>
        <dbReference type="Proteomes" id="UP000823405"/>
    </source>
</evidence>
<gene>
    <name evidence="2" type="ORF">BGZ97_005519</name>
</gene>
<feature type="compositionally biased region" description="Low complexity" evidence="1">
    <location>
        <begin position="8"/>
        <end position="22"/>
    </location>
</feature>
<accession>A0A9P6UGA4</accession>
<evidence type="ECO:0000313" key="2">
    <source>
        <dbReference type="EMBL" id="KAG0292727.1"/>
    </source>
</evidence>
<protein>
    <submittedName>
        <fullName evidence="2">Uncharacterized protein</fullName>
    </submittedName>
</protein>
<feature type="region of interest" description="Disordered" evidence="1">
    <location>
        <begin position="1"/>
        <end position="75"/>
    </location>
</feature>
<dbReference type="Proteomes" id="UP000823405">
    <property type="component" value="Unassembled WGS sequence"/>
</dbReference>
<dbReference type="OrthoDB" id="2435592at2759"/>
<evidence type="ECO:0000256" key="1">
    <source>
        <dbReference type="SAM" id="MobiDB-lite"/>
    </source>
</evidence>
<organism evidence="2 3">
    <name type="scientific">Linnemannia gamsii</name>
    <dbReference type="NCBI Taxonomy" id="64522"/>
    <lineage>
        <taxon>Eukaryota</taxon>
        <taxon>Fungi</taxon>
        <taxon>Fungi incertae sedis</taxon>
        <taxon>Mucoromycota</taxon>
        <taxon>Mortierellomycotina</taxon>
        <taxon>Mortierellomycetes</taxon>
        <taxon>Mortierellales</taxon>
        <taxon>Mortierellaceae</taxon>
        <taxon>Linnemannia</taxon>
    </lineage>
</organism>
<reference evidence="2" key="1">
    <citation type="journal article" date="2020" name="Fungal Divers.">
        <title>Resolving the Mortierellaceae phylogeny through synthesis of multi-gene phylogenetics and phylogenomics.</title>
        <authorList>
            <person name="Vandepol N."/>
            <person name="Liber J."/>
            <person name="Desiro A."/>
            <person name="Na H."/>
            <person name="Kennedy M."/>
            <person name="Barry K."/>
            <person name="Grigoriev I.V."/>
            <person name="Miller A.N."/>
            <person name="O'Donnell K."/>
            <person name="Stajich J.E."/>
            <person name="Bonito G."/>
        </authorList>
    </citation>
    <scope>NUCLEOTIDE SEQUENCE</scope>
    <source>
        <strain evidence="2">NVP60</strain>
    </source>
</reference>
<sequence length="188" mass="19825">MSSSLHQGNPGSPAAPSFASSGIPELTIDGHRILSQPERTIRNVAANDDQETSNASDARSVSSGRSSKVGVRKRLSRLFKGDNKVKESSPSSGVASIPVAIAVPEQYVQFAAPDSSAAPSSLRSNPPGHASQTPSTTLTVPVAQMQPNPAANIRLDIFPKNVAKPTHKTDLPKPHARVDKTPQLVYAY</sequence>
<feature type="region of interest" description="Disordered" evidence="1">
    <location>
        <begin position="114"/>
        <end position="136"/>
    </location>
</feature>
<name>A0A9P6UGA4_9FUNG</name>
<proteinExistence type="predicted"/>
<feature type="compositionally biased region" description="Low complexity" evidence="1">
    <location>
        <begin position="114"/>
        <end position="127"/>
    </location>
</feature>
<comment type="caution">
    <text evidence="2">The sequence shown here is derived from an EMBL/GenBank/DDBJ whole genome shotgun (WGS) entry which is preliminary data.</text>
</comment>
<dbReference type="AlphaFoldDB" id="A0A9P6UGA4"/>
<dbReference type="EMBL" id="JAAAIN010002480">
    <property type="protein sequence ID" value="KAG0292727.1"/>
    <property type="molecule type" value="Genomic_DNA"/>
</dbReference>
<feature type="non-terminal residue" evidence="2">
    <location>
        <position position="188"/>
    </location>
</feature>
<keyword evidence="3" id="KW-1185">Reference proteome</keyword>